<dbReference type="PANTHER" id="PTHR46193:SF21">
    <property type="entry name" value="SLL1138 PROTEIN"/>
    <property type="match status" value="1"/>
</dbReference>
<evidence type="ECO:0000313" key="5">
    <source>
        <dbReference type="EMBL" id="MBB6429734.1"/>
    </source>
</evidence>
<evidence type="ECO:0000256" key="1">
    <source>
        <dbReference type="ARBA" id="ARBA00001946"/>
    </source>
</evidence>
<dbReference type="CDD" id="cd07505">
    <property type="entry name" value="HAD_BPGM-like"/>
    <property type="match status" value="1"/>
</dbReference>
<keyword evidence="4" id="KW-0460">Magnesium</keyword>
<comment type="caution">
    <text evidence="5">The sequence shown here is derived from an EMBL/GenBank/DDBJ whole genome shotgun (WGS) entry which is preliminary data.</text>
</comment>
<comment type="cofactor">
    <cofactor evidence="1">
        <name>Mg(2+)</name>
        <dbReference type="ChEBI" id="CHEBI:18420"/>
    </cofactor>
</comment>
<dbReference type="SFLD" id="SFLDS00003">
    <property type="entry name" value="Haloacid_Dehalogenase"/>
    <property type="match status" value="1"/>
</dbReference>
<reference evidence="5 6" key="1">
    <citation type="submission" date="2020-08" db="EMBL/GenBank/DDBJ databases">
        <title>Genomic Encyclopedia of Type Strains, Phase IV (KMG-IV): sequencing the most valuable type-strain genomes for metagenomic binning, comparative biology and taxonomic classification.</title>
        <authorList>
            <person name="Goeker M."/>
        </authorList>
    </citation>
    <scope>NUCLEOTIDE SEQUENCE [LARGE SCALE GENOMIC DNA]</scope>
    <source>
        <strain evidence="5 6">DSM 103725</strain>
    </source>
</reference>
<dbReference type="RefSeq" id="WP_184677297.1">
    <property type="nucleotide sequence ID" value="NZ_JACHGY010000001.1"/>
</dbReference>
<dbReference type="Gene3D" id="3.40.50.1000">
    <property type="entry name" value="HAD superfamily/HAD-like"/>
    <property type="match status" value="1"/>
</dbReference>
<dbReference type="InterPro" id="IPR036412">
    <property type="entry name" value="HAD-like_sf"/>
</dbReference>
<accession>A0A7X0LKD8</accession>
<gene>
    <name evidence="5" type="ORF">HNQ40_001540</name>
</gene>
<evidence type="ECO:0000313" key="6">
    <source>
        <dbReference type="Proteomes" id="UP000541810"/>
    </source>
</evidence>
<evidence type="ECO:0000256" key="4">
    <source>
        <dbReference type="ARBA" id="ARBA00022842"/>
    </source>
</evidence>
<sequence length="223" mass="23894">MLEAIVFDFDGVIVDSEPLHYQAFVMVGKSIGFEFSYEEYLATYIGFDDRDAFRVMLEASGEKVTPERVAELCAQKQPMFDAVAKMGAQSGSLAIPGALELIDECAKVDLPRAIASGATRADIELMLELLDRRDRFDIIVTADDVEFSKPDPTSYAMAVEKLGITPGNALAIEDTAAGLASAGGAGLMTLGLTTTGPAEALADAGRVIDDLTGVDLEQLKLWY</sequence>
<dbReference type="EMBL" id="JACHGY010000001">
    <property type="protein sequence ID" value="MBB6429734.1"/>
    <property type="molecule type" value="Genomic_DNA"/>
</dbReference>
<dbReference type="SFLD" id="SFLDG01135">
    <property type="entry name" value="C1.5.6:_HAD__Beta-PGM__Phospha"/>
    <property type="match status" value="1"/>
</dbReference>
<dbReference type="InterPro" id="IPR023214">
    <property type="entry name" value="HAD_sf"/>
</dbReference>
<dbReference type="PANTHER" id="PTHR46193">
    <property type="entry name" value="6-PHOSPHOGLUCONATE PHOSPHATASE"/>
    <property type="match status" value="1"/>
</dbReference>
<proteinExistence type="inferred from homology"/>
<dbReference type="GO" id="GO:0046872">
    <property type="term" value="F:metal ion binding"/>
    <property type="evidence" value="ECO:0007669"/>
    <property type="project" value="UniProtKB-KW"/>
</dbReference>
<dbReference type="NCBIfam" id="TIGR01509">
    <property type="entry name" value="HAD-SF-IA-v3"/>
    <property type="match status" value="1"/>
</dbReference>
<dbReference type="Proteomes" id="UP000541810">
    <property type="component" value="Unassembled WGS sequence"/>
</dbReference>
<dbReference type="AlphaFoldDB" id="A0A7X0LKD8"/>
<dbReference type="PRINTS" id="PR00413">
    <property type="entry name" value="HADHALOGNASE"/>
</dbReference>
<comment type="similarity">
    <text evidence="2">Belongs to the HAD-like hydrolase superfamily. CbbY/CbbZ/Gph/YieH family.</text>
</comment>
<name>A0A7X0LKD8_9BACT</name>
<dbReference type="InterPro" id="IPR006439">
    <property type="entry name" value="HAD-SF_hydro_IA"/>
</dbReference>
<dbReference type="SUPFAM" id="SSF56784">
    <property type="entry name" value="HAD-like"/>
    <property type="match status" value="1"/>
</dbReference>
<evidence type="ECO:0000256" key="2">
    <source>
        <dbReference type="ARBA" id="ARBA00006171"/>
    </source>
</evidence>
<protein>
    <submittedName>
        <fullName evidence="5">Beta-phosphoglucomutase-like phosphatase (HAD superfamily)</fullName>
    </submittedName>
</protein>
<organism evidence="5 6">
    <name type="scientific">Algisphaera agarilytica</name>
    <dbReference type="NCBI Taxonomy" id="1385975"/>
    <lineage>
        <taxon>Bacteria</taxon>
        <taxon>Pseudomonadati</taxon>
        <taxon>Planctomycetota</taxon>
        <taxon>Phycisphaerae</taxon>
        <taxon>Phycisphaerales</taxon>
        <taxon>Phycisphaeraceae</taxon>
        <taxon>Algisphaera</taxon>
    </lineage>
</organism>
<keyword evidence="6" id="KW-1185">Reference proteome</keyword>
<evidence type="ECO:0000256" key="3">
    <source>
        <dbReference type="ARBA" id="ARBA00022723"/>
    </source>
</evidence>
<dbReference type="InterPro" id="IPR023198">
    <property type="entry name" value="PGP-like_dom2"/>
</dbReference>
<dbReference type="InterPro" id="IPR051600">
    <property type="entry name" value="Beta-PGM-like"/>
</dbReference>
<keyword evidence="3" id="KW-0479">Metal-binding</keyword>
<dbReference type="InterPro" id="IPR041492">
    <property type="entry name" value="HAD_2"/>
</dbReference>
<dbReference type="Pfam" id="PF13419">
    <property type="entry name" value="HAD_2"/>
    <property type="match status" value="1"/>
</dbReference>
<dbReference type="Gene3D" id="1.10.150.240">
    <property type="entry name" value="Putative phosphatase, domain 2"/>
    <property type="match status" value="1"/>
</dbReference>
<dbReference type="GO" id="GO:0003824">
    <property type="term" value="F:catalytic activity"/>
    <property type="evidence" value="ECO:0007669"/>
    <property type="project" value="UniProtKB-ARBA"/>
</dbReference>
<dbReference type="SFLD" id="SFLDG01129">
    <property type="entry name" value="C1.5:_HAD__Beta-PGM__Phosphata"/>
    <property type="match status" value="1"/>
</dbReference>